<feature type="compositionally biased region" description="Low complexity" evidence="1">
    <location>
        <begin position="43"/>
        <end position="57"/>
    </location>
</feature>
<feature type="region of interest" description="Disordered" evidence="1">
    <location>
        <begin position="35"/>
        <end position="57"/>
    </location>
</feature>
<reference evidence="3" key="1">
    <citation type="journal article" date="2019" name="Int. J. Syst. Evol. Microbiol.">
        <title>The Global Catalogue of Microorganisms (GCM) 10K type strain sequencing project: providing services to taxonomists for standard genome sequencing and annotation.</title>
        <authorList>
            <consortium name="The Broad Institute Genomics Platform"/>
            <consortium name="The Broad Institute Genome Sequencing Center for Infectious Disease"/>
            <person name="Wu L."/>
            <person name="Ma J."/>
        </authorList>
    </citation>
    <scope>NUCLEOTIDE SEQUENCE [LARGE SCALE GENOMIC DNA]</scope>
    <source>
        <strain evidence="3">NBRC 106310</strain>
    </source>
</reference>
<proteinExistence type="predicted"/>
<evidence type="ECO:0000313" key="3">
    <source>
        <dbReference type="Proteomes" id="UP001321543"/>
    </source>
</evidence>
<organism evidence="2 3">
    <name type="scientific">Microbacterium suwonense</name>
    <dbReference type="NCBI Taxonomy" id="683047"/>
    <lineage>
        <taxon>Bacteria</taxon>
        <taxon>Bacillati</taxon>
        <taxon>Actinomycetota</taxon>
        <taxon>Actinomycetes</taxon>
        <taxon>Micrococcales</taxon>
        <taxon>Microbacteriaceae</taxon>
        <taxon>Microbacterium</taxon>
    </lineage>
</organism>
<dbReference type="Proteomes" id="UP001321543">
    <property type="component" value="Chromosome"/>
</dbReference>
<sequence length="57" mass="5957">MEMSELTALLTRDGLALLDAVGTIESTAEVARTVSRLRAAGHSPTSSRPSSGRRICG</sequence>
<accession>A0ABN6X2Y0</accession>
<evidence type="ECO:0000313" key="2">
    <source>
        <dbReference type="EMBL" id="BDZ39148.1"/>
    </source>
</evidence>
<evidence type="ECO:0000256" key="1">
    <source>
        <dbReference type="SAM" id="MobiDB-lite"/>
    </source>
</evidence>
<protein>
    <submittedName>
        <fullName evidence="2">Uncharacterized protein</fullName>
    </submittedName>
</protein>
<gene>
    <name evidence="2" type="ORF">GCM10025863_17620</name>
</gene>
<name>A0ABN6X2Y0_9MICO</name>
<keyword evidence="3" id="KW-1185">Reference proteome</keyword>
<dbReference type="EMBL" id="AP027728">
    <property type="protein sequence ID" value="BDZ39148.1"/>
    <property type="molecule type" value="Genomic_DNA"/>
</dbReference>